<dbReference type="AlphaFoldDB" id="A0A9J7HV82"/>
<dbReference type="KEGG" id="bfo:118408478"/>
<sequence length="197" mass="22491">MAGNQNLMQNSSNWTSQETHCLISLWNSERILRMMEKARKRQVYEMLSKGMQEAGYFRTTRQVNVKIRDLKYLYRRHKEAVANGGKARSDWEFFEALDPFLADRVVSRSAGQMSETMMEEDRAYYADGDGDVMADEDADFMNDASLHGSSPPPTNEDMTAPVIGQMAYPLYTTSHDTTRNWAADTTSNDTARNWASD</sequence>
<proteinExistence type="predicted"/>
<gene>
    <name evidence="3" type="primary">LOC118408478</name>
</gene>
<dbReference type="Proteomes" id="UP000001554">
    <property type="component" value="Unplaced"/>
</dbReference>
<dbReference type="PANTHER" id="PTHR47595">
    <property type="entry name" value="HEAT SHOCK 70 KDA PROTEIN 14"/>
    <property type="match status" value="1"/>
</dbReference>
<dbReference type="OMA" id="DFMNDAS"/>
<dbReference type="GeneID" id="118408478"/>
<dbReference type="OrthoDB" id="691673at2759"/>
<dbReference type="PANTHER" id="PTHR47595:SF1">
    <property type="entry name" value="MYB_SANT-LIKE DNA-BINDING DOMAIN-CONTAINING PROTEIN"/>
    <property type="match status" value="1"/>
</dbReference>
<dbReference type="InterPro" id="IPR044822">
    <property type="entry name" value="Myb_DNA-bind_4"/>
</dbReference>
<evidence type="ECO:0000259" key="1">
    <source>
        <dbReference type="Pfam" id="PF13837"/>
    </source>
</evidence>
<dbReference type="Gene3D" id="1.10.10.60">
    <property type="entry name" value="Homeodomain-like"/>
    <property type="match status" value="1"/>
</dbReference>
<protein>
    <submittedName>
        <fullName evidence="3">Uncharacterized protein LOC118408478</fullName>
    </submittedName>
</protein>
<keyword evidence="2" id="KW-1185">Reference proteome</keyword>
<evidence type="ECO:0000313" key="2">
    <source>
        <dbReference type="Proteomes" id="UP000001554"/>
    </source>
</evidence>
<organism evidence="2 3">
    <name type="scientific">Branchiostoma floridae</name>
    <name type="common">Florida lancelet</name>
    <name type="synonym">Amphioxus</name>
    <dbReference type="NCBI Taxonomy" id="7739"/>
    <lineage>
        <taxon>Eukaryota</taxon>
        <taxon>Metazoa</taxon>
        <taxon>Chordata</taxon>
        <taxon>Cephalochordata</taxon>
        <taxon>Leptocardii</taxon>
        <taxon>Amphioxiformes</taxon>
        <taxon>Branchiostomatidae</taxon>
        <taxon>Branchiostoma</taxon>
    </lineage>
</organism>
<accession>A0A9J7HV82</accession>
<dbReference type="Pfam" id="PF13837">
    <property type="entry name" value="Myb_DNA-bind_4"/>
    <property type="match status" value="1"/>
</dbReference>
<dbReference type="RefSeq" id="XP_035665187.1">
    <property type="nucleotide sequence ID" value="XM_035809294.1"/>
</dbReference>
<reference evidence="3" key="1">
    <citation type="submission" date="2025-08" db="UniProtKB">
        <authorList>
            <consortium name="RefSeq"/>
        </authorList>
    </citation>
    <scope>IDENTIFICATION</scope>
    <source>
        <strain evidence="3">S238N-H82</strain>
        <tissue evidence="3">Testes</tissue>
    </source>
</reference>
<feature type="non-terminal residue" evidence="3">
    <location>
        <position position="197"/>
    </location>
</feature>
<evidence type="ECO:0000313" key="3">
    <source>
        <dbReference type="RefSeq" id="XP_035665187.1"/>
    </source>
</evidence>
<name>A0A9J7HV82_BRAFL</name>
<feature type="domain" description="Myb/SANT-like DNA-binding" evidence="1">
    <location>
        <begin position="12"/>
        <end position="98"/>
    </location>
</feature>